<accession>A0A316DGG8</accession>
<proteinExistence type="predicted"/>
<feature type="compositionally biased region" description="Basic and acidic residues" evidence="1">
    <location>
        <begin position="77"/>
        <end position="90"/>
    </location>
</feature>
<dbReference type="Proteomes" id="UP000245430">
    <property type="component" value="Unassembled WGS sequence"/>
</dbReference>
<reference evidence="3 4" key="1">
    <citation type="submission" date="2018-05" db="EMBL/GenBank/DDBJ databases">
        <title>Genomic Encyclopedia of Archaeal and Bacterial Type Strains, Phase II (KMG-II): from individual species to whole genera.</title>
        <authorList>
            <person name="Goeker M."/>
        </authorList>
    </citation>
    <scope>NUCLEOTIDE SEQUENCE [LARGE SCALE GENOMIC DNA]</scope>
    <source>
        <strain evidence="3 4">DSM 22637</strain>
    </source>
</reference>
<dbReference type="RefSeq" id="WP_109683313.1">
    <property type="nucleotide sequence ID" value="NZ_QGGP01000009.1"/>
</dbReference>
<name>A0A316DGG8_9FLAO</name>
<keyword evidence="4" id="KW-1185">Reference proteome</keyword>
<gene>
    <name evidence="3" type="ORF">LX78_02730</name>
</gene>
<comment type="caution">
    <text evidence="3">The sequence shown here is derived from an EMBL/GenBank/DDBJ whole genome shotgun (WGS) entry which is preliminary data.</text>
</comment>
<organism evidence="3 4">
    <name type="scientific">Xanthomarina spongicola</name>
    <dbReference type="NCBI Taxonomy" id="570520"/>
    <lineage>
        <taxon>Bacteria</taxon>
        <taxon>Pseudomonadati</taxon>
        <taxon>Bacteroidota</taxon>
        <taxon>Flavobacteriia</taxon>
        <taxon>Flavobacteriales</taxon>
        <taxon>Flavobacteriaceae</taxon>
        <taxon>Xanthomarina</taxon>
    </lineage>
</organism>
<protein>
    <submittedName>
        <fullName evidence="3">Uncharacterized protein</fullName>
    </submittedName>
</protein>
<evidence type="ECO:0000313" key="4">
    <source>
        <dbReference type="Proteomes" id="UP000245430"/>
    </source>
</evidence>
<sequence>MEIQKKYNLTLFFLLIFSLGFSQNAKTLVKDNNNVHNLKSSEKRPINATDNVAIDSNKNSKPTPTLSPYSVTPIDSDNIKMKDSKTNTNKKVELKSQAVYTSEDLDTNDVNKKKLNETN</sequence>
<dbReference type="AlphaFoldDB" id="A0A316DGG8"/>
<feature type="signal peptide" evidence="2">
    <location>
        <begin position="1"/>
        <end position="25"/>
    </location>
</feature>
<feature type="chain" id="PRO_5016256353" evidence="2">
    <location>
        <begin position="26"/>
        <end position="119"/>
    </location>
</feature>
<evidence type="ECO:0000313" key="3">
    <source>
        <dbReference type="EMBL" id="PWK17397.1"/>
    </source>
</evidence>
<evidence type="ECO:0000256" key="2">
    <source>
        <dbReference type="SAM" id="SignalP"/>
    </source>
</evidence>
<keyword evidence="2" id="KW-0732">Signal</keyword>
<dbReference type="EMBL" id="QGGP01000009">
    <property type="protein sequence ID" value="PWK17397.1"/>
    <property type="molecule type" value="Genomic_DNA"/>
</dbReference>
<feature type="compositionally biased region" description="Polar residues" evidence="1">
    <location>
        <begin position="48"/>
        <end position="75"/>
    </location>
</feature>
<evidence type="ECO:0000256" key="1">
    <source>
        <dbReference type="SAM" id="MobiDB-lite"/>
    </source>
</evidence>
<feature type="region of interest" description="Disordered" evidence="1">
    <location>
        <begin position="36"/>
        <end position="90"/>
    </location>
</feature>